<evidence type="ECO:0000313" key="2">
    <source>
        <dbReference type="Proteomes" id="UP000443582"/>
    </source>
</evidence>
<sequence length="98" mass="11112">METQNLVNLKNWNFAHYNSEHFKAFIGMTGDVEETNGDFKEIILYSVTVVDGEDKEVFQRDFKSLKAAITLINENYSHWQFNDPTDKSGGGCSSCSAH</sequence>
<dbReference type="EMBL" id="QDKL01000002">
    <property type="protein sequence ID" value="RZF21259.1"/>
    <property type="molecule type" value="Genomic_DNA"/>
</dbReference>
<accession>A0ABY0IFF5</accession>
<gene>
    <name evidence="1" type="ORF">DAY19_06135</name>
</gene>
<organism evidence="1 2">
    <name type="scientific">Halobacteriovorax vibrionivorans</name>
    <dbReference type="NCBI Taxonomy" id="2152716"/>
    <lineage>
        <taxon>Bacteria</taxon>
        <taxon>Pseudomonadati</taxon>
        <taxon>Bdellovibrionota</taxon>
        <taxon>Bacteriovoracia</taxon>
        <taxon>Bacteriovoracales</taxon>
        <taxon>Halobacteriovoraceae</taxon>
        <taxon>Halobacteriovorax</taxon>
    </lineage>
</organism>
<dbReference type="RefSeq" id="WP_114706326.1">
    <property type="nucleotide sequence ID" value="NZ_QDKL01000002.1"/>
</dbReference>
<proteinExistence type="predicted"/>
<keyword evidence="2" id="KW-1185">Reference proteome</keyword>
<name>A0ABY0IFF5_9BACT</name>
<reference evidence="2" key="1">
    <citation type="journal article" date="2019" name="Int. J. Syst. Evol. Microbiol.">
        <title>Halobacteriovorax valvorus sp. nov., a novel prokaryotic predator isolated from coastal seawater of China.</title>
        <authorList>
            <person name="Chen M.-X."/>
        </authorList>
    </citation>
    <scope>NUCLEOTIDE SEQUENCE [LARGE SCALE GENOMIC DNA]</scope>
    <source>
        <strain evidence="2">BL9</strain>
    </source>
</reference>
<dbReference type="Proteomes" id="UP000443582">
    <property type="component" value="Unassembled WGS sequence"/>
</dbReference>
<protein>
    <submittedName>
        <fullName evidence="1">Uncharacterized protein</fullName>
    </submittedName>
</protein>
<evidence type="ECO:0000313" key="1">
    <source>
        <dbReference type="EMBL" id="RZF21259.1"/>
    </source>
</evidence>
<comment type="caution">
    <text evidence="1">The sequence shown here is derived from an EMBL/GenBank/DDBJ whole genome shotgun (WGS) entry which is preliminary data.</text>
</comment>